<sequence length="86" mass="9683">MKKYGTVWKGRPHPACKAHEFLSRNYWKCVLPKQSSRDFQSESSSEYVVDAFVFLVAPNANINAAVMMIAEKASSDIKRDLADGPF</sequence>
<name>A0A1D2M6P3_ORCCI</name>
<protein>
    <submittedName>
        <fullName evidence="1">Oxygen-dependent choline dehydrogenase</fullName>
    </submittedName>
</protein>
<dbReference type="AlphaFoldDB" id="A0A1D2M6P3"/>
<reference evidence="1 2" key="1">
    <citation type="journal article" date="2016" name="Genome Biol. Evol.">
        <title>Gene Family Evolution Reflects Adaptation to Soil Environmental Stressors in the Genome of the Collembolan Orchesella cincta.</title>
        <authorList>
            <person name="Faddeeva-Vakhrusheva A."/>
            <person name="Derks M.F."/>
            <person name="Anvar S.Y."/>
            <person name="Agamennone V."/>
            <person name="Suring W."/>
            <person name="Smit S."/>
            <person name="van Straalen N.M."/>
            <person name="Roelofs D."/>
        </authorList>
    </citation>
    <scope>NUCLEOTIDE SEQUENCE [LARGE SCALE GENOMIC DNA]</scope>
    <source>
        <tissue evidence="1">Mixed pool</tissue>
    </source>
</reference>
<gene>
    <name evidence="1" type="ORF">Ocin01_18088</name>
</gene>
<dbReference type="Gene3D" id="3.50.50.60">
    <property type="entry name" value="FAD/NAD(P)-binding domain"/>
    <property type="match status" value="1"/>
</dbReference>
<accession>A0A1D2M6P3</accession>
<proteinExistence type="predicted"/>
<dbReference type="EMBL" id="LJIJ01003403">
    <property type="protein sequence ID" value="ODM88594.1"/>
    <property type="molecule type" value="Genomic_DNA"/>
</dbReference>
<evidence type="ECO:0000313" key="2">
    <source>
        <dbReference type="Proteomes" id="UP000094527"/>
    </source>
</evidence>
<evidence type="ECO:0000313" key="1">
    <source>
        <dbReference type="EMBL" id="ODM88594.1"/>
    </source>
</evidence>
<comment type="caution">
    <text evidence="1">The sequence shown here is derived from an EMBL/GenBank/DDBJ whole genome shotgun (WGS) entry which is preliminary data.</text>
</comment>
<dbReference type="Proteomes" id="UP000094527">
    <property type="component" value="Unassembled WGS sequence"/>
</dbReference>
<keyword evidence="2" id="KW-1185">Reference proteome</keyword>
<organism evidence="1 2">
    <name type="scientific">Orchesella cincta</name>
    <name type="common">Springtail</name>
    <name type="synonym">Podura cincta</name>
    <dbReference type="NCBI Taxonomy" id="48709"/>
    <lineage>
        <taxon>Eukaryota</taxon>
        <taxon>Metazoa</taxon>
        <taxon>Ecdysozoa</taxon>
        <taxon>Arthropoda</taxon>
        <taxon>Hexapoda</taxon>
        <taxon>Collembola</taxon>
        <taxon>Entomobryomorpha</taxon>
        <taxon>Entomobryoidea</taxon>
        <taxon>Orchesellidae</taxon>
        <taxon>Orchesellinae</taxon>
        <taxon>Orchesella</taxon>
    </lineage>
</organism>
<dbReference type="InterPro" id="IPR036188">
    <property type="entry name" value="FAD/NAD-bd_sf"/>
</dbReference>
<dbReference type="OrthoDB" id="269227at2759"/>